<dbReference type="Gene3D" id="1.10.4010.10">
    <property type="entry name" value="Type II deoxyuridine triphosphatase"/>
    <property type="match status" value="1"/>
</dbReference>
<dbReference type="Proteomes" id="UP000280792">
    <property type="component" value="Unassembled WGS sequence"/>
</dbReference>
<comment type="caution">
    <text evidence="1">The sequence shown here is derived from an EMBL/GenBank/DDBJ whole genome shotgun (WGS) entry which is preliminary data.</text>
</comment>
<dbReference type="CDD" id="cd11527">
    <property type="entry name" value="NTP-PPase_dUTPase"/>
    <property type="match status" value="1"/>
</dbReference>
<protein>
    <submittedName>
        <fullName evidence="1">dUTP diphosphatase</fullName>
    </submittedName>
</protein>
<dbReference type="Pfam" id="PF08761">
    <property type="entry name" value="dUTPase_2"/>
    <property type="match status" value="1"/>
</dbReference>
<reference evidence="1 2" key="2">
    <citation type="submission" date="2018-12" db="EMBL/GenBank/DDBJ databases">
        <title>Simiduia agarivorans gen. nov., sp. nov., a marine, agarolytic bacterium isolated from shallow coastal water from Keelung, Taiwan.</title>
        <authorList>
            <person name="Shieh W.Y."/>
        </authorList>
    </citation>
    <scope>NUCLEOTIDE SEQUENCE [LARGE SCALE GENOMIC DNA]</scope>
    <source>
        <strain evidence="1 2">GTF-13</strain>
    </source>
</reference>
<evidence type="ECO:0000313" key="2">
    <source>
        <dbReference type="Proteomes" id="UP000280792"/>
    </source>
</evidence>
<evidence type="ECO:0000313" key="1">
    <source>
        <dbReference type="EMBL" id="RRJ84828.1"/>
    </source>
</evidence>
<organism evidence="1 2">
    <name type="scientific">Aestuariirhabdus litorea</name>
    <dbReference type="NCBI Taxonomy" id="2528527"/>
    <lineage>
        <taxon>Bacteria</taxon>
        <taxon>Pseudomonadati</taxon>
        <taxon>Pseudomonadota</taxon>
        <taxon>Gammaproteobacteria</taxon>
        <taxon>Oceanospirillales</taxon>
        <taxon>Aestuariirhabdaceae</taxon>
        <taxon>Aestuariirhabdus</taxon>
    </lineage>
</organism>
<reference evidence="1 2" key="1">
    <citation type="submission" date="2018-08" db="EMBL/GenBank/DDBJ databases">
        <authorList>
            <person name="Khan S.A."/>
        </authorList>
    </citation>
    <scope>NUCLEOTIDE SEQUENCE [LARGE SCALE GENOMIC DNA]</scope>
    <source>
        <strain evidence="1 2">GTF-13</strain>
    </source>
</reference>
<name>A0A3P3VS78_9GAMM</name>
<dbReference type="RefSeq" id="WP_125015258.1">
    <property type="nucleotide sequence ID" value="NZ_QWEZ01000001.1"/>
</dbReference>
<dbReference type="InterPro" id="IPR014871">
    <property type="entry name" value="dUTPase/dCTP_pyrophosphatase"/>
</dbReference>
<gene>
    <name evidence="1" type="ORF">D0544_06975</name>
</gene>
<keyword evidence="2" id="KW-1185">Reference proteome</keyword>
<accession>A0A3P3VS78</accession>
<dbReference type="EMBL" id="QWEZ01000001">
    <property type="protein sequence ID" value="RRJ84828.1"/>
    <property type="molecule type" value="Genomic_DNA"/>
</dbReference>
<dbReference type="SUPFAM" id="SSF101386">
    <property type="entry name" value="all-alpha NTP pyrophosphatases"/>
    <property type="match status" value="1"/>
</dbReference>
<sequence length="208" mass="24292">MNQLKTMLQLQDEINRKINHNWIELDRPWFRAVWLEAAEAVNDHCDWKWWKHGSDNREQIVLEVVDIAHFLWAQLIQDCGEIPQDEAVIGFARQMQGVLDSEQPMGIIEAFEALAHATLGSRSAELEAFARVMLAVGMSFDELYRSYVGKNILNRFRQDHGYKTGEYQKQWQGREDNEHLTELLLELDASRDSFSHDLYQGLASRYPK</sequence>
<proteinExistence type="predicted"/>
<dbReference type="AlphaFoldDB" id="A0A3P3VS78"/>